<dbReference type="EMBL" id="GL377313">
    <property type="protein sequence ID" value="EFI92208.1"/>
    <property type="molecule type" value="Genomic_DNA"/>
</dbReference>
<feature type="domain" description="PARP catalytic" evidence="1">
    <location>
        <begin position="89"/>
        <end position="205"/>
    </location>
</feature>
<feature type="non-terminal residue" evidence="2">
    <location>
        <position position="237"/>
    </location>
</feature>
<dbReference type="PANTHER" id="PTHR31681">
    <property type="entry name" value="C2H2-LIKE ZINC FINGER PROTEIN"/>
    <property type="match status" value="1"/>
</dbReference>
<dbReference type="HOGENOM" id="CLU_039434_1_1_1"/>
<organism evidence="3">
    <name type="scientific">Schizophyllum commune (strain H4-8 / FGSC 9210)</name>
    <name type="common">Split gill fungus</name>
    <dbReference type="NCBI Taxonomy" id="578458"/>
    <lineage>
        <taxon>Eukaryota</taxon>
        <taxon>Fungi</taxon>
        <taxon>Dikarya</taxon>
        <taxon>Basidiomycota</taxon>
        <taxon>Agaricomycotina</taxon>
        <taxon>Agaricomycetes</taxon>
        <taxon>Agaricomycetidae</taxon>
        <taxon>Agaricales</taxon>
        <taxon>Schizophyllaceae</taxon>
        <taxon>Schizophyllum</taxon>
    </lineage>
</organism>
<dbReference type="KEGG" id="scm:SCHCO_02518983"/>
<evidence type="ECO:0000313" key="3">
    <source>
        <dbReference type="Proteomes" id="UP000007431"/>
    </source>
</evidence>
<dbReference type="Pfam" id="PF00644">
    <property type="entry name" value="PARP"/>
    <property type="match status" value="1"/>
</dbReference>
<keyword evidence="3" id="KW-1185">Reference proteome</keyword>
<accession>D8QIC4</accession>
<dbReference type="eggNOG" id="ENOG502S3UB">
    <property type="taxonomic scope" value="Eukaryota"/>
</dbReference>
<sequence>MQNEPSEFCSQSCWLKFAHVPRLWDMDCDVHAVRLLSRYFDETWERSMHSGRPEVRKVYMLATSVSADESYWMYRDYLESRSGFQNAGMAMGNEVYRWHGTRRACNLGDSYNHENLCAQPTCSLCNIIRNSFDLGFANSKNGWGRLGRGIYSTATSSKADQYSSNACASRFKALILCKVAAGNMAKCVTDAPTATRPPHGFDSILAEPDGFVEDDELVVYRNDAIKPGYLVIYEPVP</sequence>
<dbReference type="OMA" id="VEAAKWH"/>
<reference evidence="2 3" key="1">
    <citation type="journal article" date="2010" name="Nat. Biotechnol.">
        <title>Genome sequence of the model mushroom Schizophyllum commune.</title>
        <authorList>
            <person name="Ohm R.A."/>
            <person name="de Jong J.F."/>
            <person name="Lugones L.G."/>
            <person name="Aerts A."/>
            <person name="Kothe E."/>
            <person name="Stajich J.E."/>
            <person name="de Vries R.P."/>
            <person name="Record E."/>
            <person name="Levasseur A."/>
            <person name="Baker S.E."/>
            <person name="Bartholomew K.A."/>
            <person name="Coutinho P.M."/>
            <person name="Erdmann S."/>
            <person name="Fowler T.J."/>
            <person name="Gathman A.C."/>
            <person name="Lombard V."/>
            <person name="Henrissat B."/>
            <person name="Knabe N."/>
            <person name="Kuees U."/>
            <person name="Lilly W.W."/>
            <person name="Lindquist E."/>
            <person name="Lucas S."/>
            <person name="Magnuson J.K."/>
            <person name="Piumi F."/>
            <person name="Raudaskoski M."/>
            <person name="Salamov A."/>
            <person name="Schmutz J."/>
            <person name="Schwarze F.W.M.R."/>
            <person name="vanKuyk P.A."/>
            <person name="Horton J.S."/>
            <person name="Grigoriev I.V."/>
            <person name="Woesten H.A.B."/>
        </authorList>
    </citation>
    <scope>NUCLEOTIDE SEQUENCE [LARGE SCALE GENOMIC DNA]</scope>
    <source>
        <strain evidence="3">H4-8 / FGSC 9210</strain>
    </source>
</reference>
<evidence type="ECO:0000259" key="1">
    <source>
        <dbReference type="Pfam" id="PF00644"/>
    </source>
</evidence>
<dbReference type="GeneID" id="9593601"/>
<dbReference type="GO" id="GO:0003950">
    <property type="term" value="F:NAD+ poly-ADP-ribosyltransferase activity"/>
    <property type="evidence" value="ECO:0007669"/>
    <property type="project" value="InterPro"/>
</dbReference>
<dbReference type="Proteomes" id="UP000007431">
    <property type="component" value="Unassembled WGS sequence"/>
</dbReference>
<dbReference type="InParanoid" id="D8QIC4"/>
<name>D8QIC4_SCHCM</name>
<gene>
    <name evidence="2" type="ORF">SCHCODRAFT_113648</name>
</gene>
<protein>
    <recommendedName>
        <fullName evidence="1">PARP catalytic domain-containing protein</fullName>
    </recommendedName>
</protein>
<dbReference type="AlphaFoldDB" id="D8QIC4"/>
<evidence type="ECO:0000313" key="2">
    <source>
        <dbReference type="EMBL" id="EFI92208.1"/>
    </source>
</evidence>
<dbReference type="VEuPathDB" id="FungiDB:SCHCODRAFT_02518983"/>
<dbReference type="PANTHER" id="PTHR31681:SF3">
    <property type="entry name" value="OS04G0690100 PROTEIN"/>
    <property type="match status" value="1"/>
</dbReference>
<dbReference type="Gene3D" id="3.90.228.10">
    <property type="match status" value="1"/>
</dbReference>
<dbReference type="InterPro" id="IPR012317">
    <property type="entry name" value="Poly(ADP-ribose)pol_cat_dom"/>
</dbReference>
<dbReference type="OrthoDB" id="9514740at2759"/>
<proteinExistence type="predicted"/>
<dbReference type="SUPFAM" id="SSF56399">
    <property type="entry name" value="ADP-ribosylation"/>
    <property type="match status" value="1"/>
</dbReference>